<dbReference type="AlphaFoldDB" id="M2QR54"/>
<dbReference type="InterPro" id="IPR054352">
    <property type="entry name" value="ACT_Aspartokinase"/>
</dbReference>
<dbReference type="InterPro" id="IPR036393">
    <property type="entry name" value="AceGlu_kinase-like_sf"/>
</dbReference>
<dbReference type="PROSITE" id="PS00324">
    <property type="entry name" value="ASPARTOKINASE"/>
    <property type="match status" value="1"/>
</dbReference>
<evidence type="ECO:0000256" key="2">
    <source>
        <dbReference type="ARBA" id="ARBA00013059"/>
    </source>
</evidence>
<dbReference type="HOGENOM" id="CLU_009116_6_4_1"/>
<evidence type="ECO:0000256" key="4">
    <source>
        <dbReference type="ARBA" id="ARBA00022741"/>
    </source>
</evidence>
<evidence type="ECO:0000259" key="9">
    <source>
        <dbReference type="Pfam" id="PF22468"/>
    </source>
</evidence>
<feature type="domain" description="Aspartokinase ACT" evidence="9">
    <location>
        <begin position="515"/>
        <end position="572"/>
    </location>
</feature>
<dbReference type="Gene3D" id="3.30.70.260">
    <property type="match status" value="2"/>
</dbReference>
<feature type="domain" description="Aspartate/glutamate/uridylate kinase" evidence="8">
    <location>
        <begin position="18"/>
        <end position="371"/>
    </location>
</feature>
<dbReference type="PANTHER" id="PTHR21499:SF59">
    <property type="entry name" value="ASPARTOKINASE"/>
    <property type="match status" value="1"/>
</dbReference>
<gene>
    <name evidence="10" type="ORF">CERSUDRAFT_86086</name>
</gene>
<feature type="region of interest" description="Disordered" evidence="7">
    <location>
        <begin position="76"/>
        <end position="124"/>
    </location>
</feature>
<dbReference type="GO" id="GO:0009090">
    <property type="term" value="P:homoserine biosynthetic process"/>
    <property type="evidence" value="ECO:0007669"/>
    <property type="project" value="TreeGrafter"/>
</dbReference>
<keyword evidence="6" id="KW-0067">ATP-binding</keyword>
<evidence type="ECO:0000256" key="1">
    <source>
        <dbReference type="ARBA" id="ARBA00010122"/>
    </source>
</evidence>
<dbReference type="Gene3D" id="3.40.1160.10">
    <property type="entry name" value="Acetylglutamate kinase-like"/>
    <property type="match status" value="1"/>
</dbReference>
<dbReference type="SUPFAM" id="SSF55021">
    <property type="entry name" value="ACT-like"/>
    <property type="match status" value="2"/>
</dbReference>
<dbReference type="InterPro" id="IPR045865">
    <property type="entry name" value="ACT-like_dom_sf"/>
</dbReference>
<keyword evidence="11" id="KW-1185">Reference proteome</keyword>
<dbReference type="GO" id="GO:0009089">
    <property type="term" value="P:lysine biosynthetic process via diaminopimelate"/>
    <property type="evidence" value="ECO:0007669"/>
    <property type="project" value="TreeGrafter"/>
</dbReference>
<dbReference type="NCBIfam" id="TIGR00657">
    <property type="entry name" value="asp_kinases"/>
    <property type="match status" value="1"/>
</dbReference>
<dbReference type="GO" id="GO:0004072">
    <property type="term" value="F:aspartate kinase activity"/>
    <property type="evidence" value="ECO:0007669"/>
    <property type="project" value="UniProtKB-EC"/>
</dbReference>
<dbReference type="STRING" id="914234.M2QR54"/>
<dbReference type="Pfam" id="PF22468">
    <property type="entry name" value="ACT_9"/>
    <property type="match status" value="1"/>
</dbReference>
<keyword evidence="4" id="KW-0547">Nucleotide-binding</keyword>
<dbReference type="FunFam" id="3.40.1160.10:FF:000023">
    <property type="entry name" value="Probable aspartokinase"/>
    <property type="match status" value="1"/>
</dbReference>
<proteinExistence type="inferred from homology"/>
<organism evidence="10 11">
    <name type="scientific">Ceriporiopsis subvermispora (strain B)</name>
    <name type="common">White-rot fungus</name>
    <name type="synonym">Gelatoporia subvermispora</name>
    <dbReference type="NCBI Taxonomy" id="914234"/>
    <lineage>
        <taxon>Eukaryota</taxon>
        <taxon>Fungi</taxon>
        <taxon>Dikarya</taxon>
        <taxon>Basidiomycota</taxon>
        <taxon>Agaricomycotina</taxon>
        <taxon>Agaricomycetes</taxon>
        <taxon>Polyporales</taxon>
        <taxon>Gelatoporiaceae</taxon>
        <taxon>Gelatoporia</taxon>
    </lineage>
</organism>
<comment type="similarity">
    <text evidence="1">Belongs to the aspartokinase family.</text>
</comment>
<accession>M2QR54</accession>
<feature type="compositionally biased region" description="Low complexity" evidence="7">
    <location>
        <begin position="81"/>
        <end position="97"/>
    </location>
</feature>
<evidence type="ECO:0000313" key="10">
    <source>
        <dbReference type="EMBL" id="EMD34665.1"/>
    </source>
</evidence>
<dbReference type="SUPFAM" id="SSF53633">
    <property type="entry name" value="Carbamate kinase-like"/>
    <property type="match status" value="2"/>
</dbReference>
<dbReference type="InterPro" id="IPR018042">
    <property type="entry name" value="Aspartate_kinase_CS"/>
</dbReference>
<keyword evidence="5" id="KW-0418">Kinase</keyword>
<keyword evidence="3" id="KW-0808">Transferase</keyword>
<protein>
    <recommendedName>
        <fullName evidence="2">aspartate kinase</fullName>
        <ecNumber evidence="2">2.7.2.4</ecNumber>
    </recommendedName>
</protein>
<dbReference type="GO" id="GO:0005829">
    <property type="term" value="C:cytosol"/>
    <property type="evidence" value="ECO:0007669"/>
    <property type="project" value="TreeGrafter"/>
</dbReference>
<evidence type="ECO:0000256" key="6">
    <source>
        <dbReference type="ARBA" id="ARBA00022840"/>
    </source>
</evidence>
<sequence>MPMTPPNLHQNSVDPAAKWLVQKYGGTSVGKFVKKIAEDIVPEYLDQHKVAIVCSARSGSTKALGTTNLLLRAASEALQRSSTSPSSPVESPGSVTPAGLVSRLSQSSEPNSPRPRSKSSPRADGFGALTMSCARAEQPSFSRTVDLLRDEHITAARSAVRDSEILAELEAEIEEDCDALRSFLFATQVIDEISPRSRDSIIGYGERLACKIMTAILRDRGIDAEFVSLENIVPLPEDGASMSDSETLGQEFYDRVAMAVGERIKRCGARVPVVTGFFGPVPGSLLRQVGRGYTDLLAALLAVGLGASELQIWKEVDGIFTADPRKVPTARLIPIISPEEAAELTYYGSEVVHPFTMEQVIRRKIPIRIKNVDNPKGGGTVIHPDPDIDASAFADDEQYADTTSLEFTPLAALHASQAGAAQEHPRPKLPTAVTIKEHIMVLNVNSNRKSVSHGFLAGIFGVLDRFSVVVDLISTSEVYVSMAIEDNLEKSRLERVVRELRKSGSVTVIRDMAILSLVGKQMRHMVGIAGRMFTTLGQGQVNIEMISQGANEINISCVIQARDAEKALNLIHMSCLQVRPEGARGRVGPWLY</sequence>
<reference evidence="10 11" key="1">
    <citation type="journal article" date="2012" name="Proc. Natl. Acad. Sci. U.S.A.">
        <title>Comparative genomics of Ceriporiopsis subvermispora and Phanerochaete chrysosporium provide insight into selective ligninolysis.</title>
        <authorList>
            <person name="Fernandez-Fueyo E."/>
            <person name="Ruiz-Duenas F.J."/>
            <person name="Ferreira P."/>
            <person name="Floudas D."/>
            <person name="Hibbett D.S."/>
            <person name="Canessa P."/>
            <person name="Larrondo L.F."/>
            <person name="James T.Y."/>
            <person name="Seelenfreund D."/>
            <person name="Lobos S."/>
            <person name="Polanco R."/>
            <person name="Tello M."/>
            <person name="Honda Y."/>
            <person name="Watanabe T."/>
            <person name="Watanabe T."/>
            <person name="Ryu J.S."/>
            <person name="Kubicek C.P."/>
            <person name="Schmoll M."/>
            <person name="Gaskell J."/>
            <person name="Hammel K.E."/>
            <person name="St John F.J."/>
            <person name="Vanden Wymelenberg A."/>
            <person name="Sabat G."/>
            <person name="Splinter BonDurant S."/>
            <person name="Syed K."/>
            <person name="Yadav J.S."/>
            <person name="Doddapaneni H."/>
            <person name="Subramanian V."/>
            <person name="Lavin J.L."/>
            <person name="Oguiza J.A."/>
            <person name="Perez G."/>
            <person name="Pisabarro A.G."/>
            <person name="Ramirez L."/>
            <person name="Santoyo F."/>
            <person name="Master E."/>
            <person name="Coutinho P.M."/>
            <person name="Henrissat B."/>
            <person name="Lombard V."/>
            <person name="Magnuson J.K."/>
            <person name="Kuees U."/>
            <person name="Hori C."/>
            <person name="Igarashi K."/>
            <person name="Samejima M."/>
            <person name="Held B.W."/>
            <person name="Barry K.W."/>
            <person name="LaButti K.M."/>
            <person name="Lapidus A."/>
            <person name="Lindquist E.A."/>
            <person name="Lucas S.M."/>
            <person name="Riley R."/>
            <person name="Salamov A.A."/>
            <person name="Hoffmeister D."/>
            <person name="Schwenk D."/>
            <person name="Hadar Y."/>
            <person name="Yarden O."/>
            <person name="de Vries R.P."/>
            <person name="Wiebenga A."/>
            <person name="Stenlid J."/>
            <person name="Eastwood D."/>
            <person name="Grigoriev I.V."/>
            <person name="Berka R.M."/>
            <person name="Blanchette R.A."/>
            <person name="Kersten P."/>
            <person name="Martinez A.T."/>
            <person name="Vicuna R."/>
            <person name="Cullen D."/>
        </authorList>
    </citation>
    <scope>NUCLEOTIDE SEQUENCE [LARGE SCALE GENOMIC DNA]</scope>
    <source>
        <strain evidence="10 11">B</strain>
    </source>
</reference>
<dbReference type="EC" id="2.7.2.4" evidence="2"/>
<dbReference type="InterPro" id="IPR001341">
    <property type="entry name" value="Asp_kinase"/>
</dbReference>
<dbReference type="Proteomes" id="UP000016930">
    <property type="component" value="Unassembled WGS sequence"/>
</dbReference>
<dbReference type="PANTHER" id="PTHR21499">
    <property type="entry name" value="ASPARTATE KINASE"/>
    <property type="match status" value="1"/>
</dbReference>
<dbReference type="EMBL" id="KB445802">
    <property type="protein sequence ID" value="EMD34665.1"/>
    <property type="molecule type" value="Genomic_DNA"/>
</dbReference>
<evidence type="ECO:0000256" key="5">
    <source>
        <dbReference type="ARBA" id="ARBA00022777"/>
    </source>
</evidence>
<evidence type="ECO:0000256" key="7">
    <source>
        <dbReference type="SAM" id="MobiDB-lite"/>
    </source>
</evidence>
<dbReference type="GO" id="GO:0005524">
    <property type="term" value="F:ATP binding"/>
    <property type="evidence" value="ECO:0007669"/>
    <property type="project" value="UniProtKB-KW"/>
</dbReference>
<evidence type="ECO:0000259" key="8">
    <source>
        <dbReference type="Pfam" id="PF00696"/>
    </source>
</evidence>
<name>M2QR54_CERS8</name>
<evidence type="ECO:0000256" key="3">
    <source>
        <dbReference type="ARBA" id="ARBA00022679"/>
    </source>
</evidence>
<dbReference type="InterPro" id="IPR001048">
    <property type="entry name" value="Asp/Glu/Uridylate_kinase"/>
</dbReference>
<dbReference type="Pfam" id="PF00696">
    <property type="entry name" value="AA_kinase"/>
    <property type="match status" value="1"/>
</dbReference>
<evidence type="ECO:0000313" key="11">
    <source>
        <dbReference type="Proteomes" id="UP000016930"/>
    </source>
</evidence>
<dbReference type="OrthoDB" id="4323675at2759"/>